<evidence type="ECO:0000313" key="1">
    <source>
        <dbReference type="EMBL" id="MFD0986880.1"/>
    </source>
</evidence>
<comment type="caution">
    <text evidence="1">The sequence shown here is derived from an EMBL/GenBank/DDBJ whole genome shotgun (WGS) entry which is preliminary data.</text>
</comment>
<accession>A0ABW3J8S8</accession>
<gene>
    <name evidence="1" type="ORF">ACFQ2F_07185</name>
</gene>
<sequence>MGLAFVAAHPAVTSAIIGPRTMEQLDGLLAGAEVALDDEILDRIDEIVPPGVDVAPLEAAAYVPPSIAQISMRRRPMVERAAA</sequence>
<evidence type="ECO:0008006" key="3">
    <source>
        <dbReference type="Google" id="ProtNLM"/>
    </source>
</evidence>
<keyword evidence="2" id="KW-1185">Reference proteome</keyword>
<protein>
    <recommendedName>
        <fullName evidence="3">NADP-dependent oxidoreductase domain-containing protein</fullName>
    </recommendedName>
</protein>
<reference evidence="2" key="1">
    <citation type="journal article" date="2019" name="Int. J. Syst. Evol. Microbiol.">
        <title>The Global Catalogue of Microorganisms (GCM) 10K type strain sequencing project: providing services to taxonomists for standard genome sequencing and annotation.</title>
        <authorList>
            <consortium name="The Broad Institute Genomics Platform"/>
            <consortium name="The Broad Institute Genome Sequencing Center for Infectious Disease"/>
            <person name="Wu L."/>
            <person name="Ma J."/>
        </authorList>
    </citation>
    <scope>NUCLEOTIDE SEQUENCE [LARGE SCALE GENOMIC DNA]</scope>
    <source>
        <strain evidence="2">CCUG 61697</strain>
    </source>
</reference>
<dbReference type="EMBL" id="JBHTJO010000001">
    <property type="protein sequence ID" value="MFD0986880.1"/>
    <property type="molecule type" value="Genomic_DNA"/>
</dbReference>
<dbReference type="RefSeq" id="WP_379090630.1">
    <property type="nucleotide sequence ID" value="NZ_JBHTJO010000001.1"/>
</dbReference>
<dbReference type="SUPFAM" id="SSF51430">
    <property type="entry name" value="NAD(P)-linked oxidoreductase"/>
    <property type="match status" value="1"/>
</dbReference>
<evidence type="ECO:0000313" key="2">
    <source>
        <dbReference type="Proteomes" id="UP001597102"/>
    </source>
</evidence>
<organism evidence="1 2">
    <name type="scientific">Methyloligella solikamskensis</name>
    <dbReference type="NCBI Taxonomy" id="1177756"/>
    <lineage>
        <taxon>Bacteria</taxon>
        <taxon>Pseudomonadati</taxon>
        <taxon>Pseudomonadota</taxon>
        <taxon>Alphaproteobacteria</taxon>
        <taxon>Hyphomicrobiales</taxon>
        <taxon>Hyphomicrobiaceae</taxon>
        <taxon>Methyloligella</taxon>
    </lineage>
</organism>
<dbReference type="Gene3D" id="3.20.20.100">
    <property type="entry name" value="NADP-dependent oxidoreductase domain"/>
    <property type="match status" value="1"/>
</dbReference>
<proteinExistence type="predicted"/>
<dbReference type="Proteomes" id="UP001597102">
    <property type="component" value="Unassembled WGS sequence"/>
</dbReference>
<name>A0ABW3J8S8_9HYPH</name>
<dbReference type="InterPro" id="IPR036812">
    <property type="entry name" value="NAD(P)_OxRdtase_dom_sf"/>
</dbReference>